<dbReference type="GeneID" id="7050137"/>
<dbReference type="RefSeq" id="XP_002174556.2">
    <property type="nucleotide sequence ID" value="XM_002174520.2"/>
</dbReference>
<dbReference type="PANTHER" id="PTHR12400:SF103">
    <property type="entry name" value="INOSITOL POLYPHOSPHATE MULTIKINASE"/>
    <property type="match status" value="1"/>
</dbReference>
<evidence type="ECO:0000256" key="2">
    <source>
        <dbReference type="ARBA" id="ARBA00022679"/>
    </source>
</evidence>
<evidence type="ECO:0000313" key="5">
    <source>
        <dbReference type="EMBL" id="EEB08263.2"/>
    </source>
</evidence>
<dbReference type="STRING" id="402676.B6K456"/>
<keyword evidence="7" id="KW-1185">Reference proteome</keyword>
<dbReference type="GO" id="GO:0000824">
    <property type="term" value="F:inositol-1,4,5,6-tetrakisphosphate 3-kinase activity"/>
    <property type="evidence" value="ECO:0000318"/>
    <property type="project" value="GO_Central"/>
</dbReference>
<reference evidence="5 7" key="1">
    <citation type="journal article" date="2011" name="Science">
        <title>Comparative functional genomics of the fission yeasts.</title>
        <authorList>
            <person name="Rhind N."/>
            <person name="Chen Z."/>
            <person name="Yassour M."/>
            <person name="Thompson D.A."/>
            <person name="Haas B.J."/>
            <person name="Habib N."/>
            <person name="Wapinski I."/>
            <person name="Roy S."/>
            <person name="Lin M.F."/>
            <person name="Heiman D.I."/>
            <person name="Young S.K."/>
            <person name="Furuya K."/>
            <person name="Guo Y."/>
            <person name="Pidoux A."/>
            <person name="Chen H.M."/>
            <person name="Robbertse B."/>
            <person name="Goldberg J.M."/>
            <person name="Aoki K."/>
            <person name="Bayne E.H."/>
            <person name="Berlin A.M."/>
            <person name="Desjardins C.A."/>
            <person name="Dobbs E."/>
            <person name="Dukaj L."/>
            <person name="Fan L."/>
            <person name="FitzGerald M.G."/>
            <person name="French C."/>
            <person name="Gujja S."/>
            <person name="Hansen K."/>
            <person name="Keifenheim D."/>
            <person name="Levin J.Z."/>
            <person name="Mosher R.A."/>
            <person name="Mueller C.A."/>
            <person name="Pfiffner J."/>
            <person name="Priest M."/>
            <person name="Russ C."/>
            <person name="Smialowska A."/>
            <person name="Swoboda P."/>
            <person name="Sykes S.M."/>
            <person name="Vaughn M."/>
            <person name="Vengrova S."/>
            <person name="Yoder R."/>
            <person name="Zeng Q."/>
            <person name="Allshire R."/>
            <person name="Baulcombe D."/>
            <person name="Birren B.W."/>
            <person name="Brown W."/>
            <person name="Ekwall K."/>
            <person name="Kellis M."/>
            <person name="Leatherwood J."/>
            <person name="Levin H."/>
            <person name="Margalit H."/>
            <person name="Martienssen R."/>
            <person name="Nieduszynski C.A."/>
            <person name="Spatafora J.W."/>
            <person name="Friedman N."/>
            <person name="Dalgaard J.Z."/>
            <person name="Baumann P."/>
            <person name="Niki H."/>
            <person name="Regev A."/>
            <person name="Nusbaum C."/>
        </authorList>
    </citation>
    <scope>NUCLEOTIDE SEQUENCE [LARGE SCALE GENOMIC DNA]</scope>
    <source>
        <strain evidence="7">yFS275 / FY16936</strain>
    </source>
</reference>
<protein>
    <recommendedName>
        <fullName evidence="4">Kinase</fullName>
        <ecNumber evidence="4">2.7.-.-</ecNumber>
    </recommendedName>
</protein>
<dbReference type="OrthoDB" id="338650at2759"/>
<dbReference type="HOGENOM" id="CLU_042569_3_1_1"/>
<dbReference type="GO" id="GO:0032958">
    <property type="term" value="P:inositol phosphate biosynthetic process"/>
    <property type="evidence" value="ECO:0000318"/>
    <property type="project" value="GO_Central"/>
</dbReference>
<keyword evidence="2 4" id="KW-0808">Transferase</keyword>
<dbReference type="EMBL" id="KE651167">
    <property type="protein sequence ID" value="EEB08263.2"/>
    <property type="molecule type" value="Genomic_DNA"/>
</dbReference>
<dbReference type="eggNOG" id="KOG1620">
    <property type="taxonomic scope" value="Eukaryota"/>
</dbReference>
<dbReference type="InterPro" id="IPR005522">
    <property type="entry name" value="IPK"/>
</dbReference>
<organism evidence="5 7">
    <name type="scientific">Schizosaccharomyces japonicus (strain yFS275 / FY16936)</name>
    <name type="common">Fission yeast</name>
    <dbReference type="NCBI Taxonomy" id="402676"/>
    <lineage>
        <taxon>Eukaryota</taxon>
        <taxon>Fungi</taxon>
        <taxon>Dikarya</taxon>
        <taxon>Ascomycota</taxon>
        <taxon>Taphrinomycotina</taxon>
        <taxon>Schizosaccharomycetes</taxon>
        <taxon>Schizosaccharomycetales</taxon>
        <taxon>Schizosaccharomycetaceae</taxon>
        <taxon>Schizosaccharomyces</taxon>
    </lineage>
</organism>
<dbReference type="EC" id="2.7.-.-" evidence="4"/>
<name>B6K456_SCHJY</name>
<dbReference type="VEuPathDB" id="FungiDB:SJAG_03409"/>
<evidence type="ECO:0000256" key="3">
    <source>
        <dbReference type="ARBA" id="ARBA00022777"/>
    </source>
</evidence>
<evidence type="ECO:0000313" key="7">
    <source>
        <dbReference type="Proteomes" id="UP000001744"/>
    </source>
</evidence>
<dbReference type="SUPFAM" id="SSF56104">
    <property type="entry name" value="SAICAR synthase-like"/>
    <property type="match status" value="1"/>
</dbReference>
<dbReference type="GO" id="GO:0008440">
    <property type="term" value="F:inositol-1,4,5-trisphosphate 3-kinase activity"/>
    <property type="evidence" value="ECO:0000318"/>
    <property type="project" value="GO_Central"/>
</dbReference>
<dbReference type="InterPro" id="IPR038286">
    <property type="entry name" value="IPK_sf"/>
</dbReference>
<dbReference type="GO" id="GO:0005737">
    <property type="term" value="C:cytoplasm"/>
    <property type="evidence" value="ECO:0000318"/>
    <property type="project" value="GO_Central"/>
</dbReference>
<dbReference type="OMA" id="FRICGMK"/>
<evidence type="ECO:0000256" key="4">
    <source>
        <dbReference type="RuleBase" id="RU363090"/>
    </source>
</evidence>
<dbReference type="Proteomes" id="UP000001744">
    <property type="component" value="Unassembled WGS sequence"/>
</dbReference>
<dbReference type="PANTHER" id="PTHR12400">
    <property type="entry name" value="INOSITOL POLYPHOSPHATE KINASE"/>
    <property type="match status" value="1"/>
</dbReference>
<gene>
    <name evidence="6" type="primary">arg82</name>
    <name evidence="5" type="ORF">SJAG_03409</name>
</gene>
<dbReference type="AlphaFoldDB" id="B6K456"/>
<dbReference type="JaponicusDB" id="SJAG_03409">
    <property type="gene designation" value="arg82"/>
</dbReference>
<dbReference type="Pfam" id="PF03770">
    <property type="entry name" value="IPK"/>
    <property type="match status" value="1"/>
</dbReference>
<evidence type="ECO:0000313" key="6">
    <source>
        <dbReference type="JaponicusDB" id="SJAG_03409"/>
    </source>
</evidence>
<sequence>MKYNVPMAENTINLFPHQVAGHGNLQSWDEKTVLKPCTKTEYDFYRVVFERKHELKNWIPHLHQLIEKNEGNDRVNNFSLGKYKHAVIIENLCYGMTRPCILDIKIGRQLWAEDASDDKKRRLDLVSSSTTSGSHGFRITGMTCWDQTTSSMAHYSTLWGKTLTPDLIVPSLSLFTKALPANQASIVMDLITSSLMKLYEELKDAHITFRSSSILITYDACDSFLDGFEKCNYNLRLIDFAHSAFSTEVDYNYLFGLENLIKCFHELGETVSK</sequence>
<proteinExistence type="inferred from homology"/>
<comment type="similarity">
    <text evidence="1 4">Belongs to the inositol phosphokinase (IPK) family.</text>
</comment>
<dbReference type="GO" id="GO:0046854">
    <property type="term" value="P:phosphatidylinositol phosphate biosynthetic process"/>
    <property type="evidence" value="ECO:0000318"/>
    <property type="project" value="GO_Central"/>
</dbReference>
<accession>B6K456</accession>
<dbReference type="GO" id="GO:0005634">
    <property type="term" value="C:nucleus"/>
    <property type="evidence" value="ECO:0000318"/>
    <property type="project" value="GO_Central"/>
</dbReference>
<dbReference type="Gene3D" id="3.30.470.160">
    <property type="entry name" value="Inositol polyphosphate kinase"/>
    <property type="match status" value="1"/>
</dbReference>
<keyword evidence="3 4" id="KW-0418">Kinase</keyword>
<evidence type="ECO:0000256" key="1">
    <source>
        <dbReference type="ARBA" id="ARBA00007374"/>
    </source>
</evidence>